<gene>
    <name evidence="4" type="primary">aes_2</name>
    <name evidence="4" type="ORF">MMAD_10580</name>
</gene>
<keyword evidence="2" id="KW-0378">Hydrolase</keyword>
<keyword evidence="5" id="KW-1185">Reference proteome</keyword>
<dbReference type="Proteomes" id="UP000466517">
    <property type="component" value="Chromosome"/>
</dbReference>
<dbReference type="Gene3D" id="3.40.50.1820">
    <property type="entry name" value="alpha/beta hydrolase"/>
    <property type="match status" value="1"/>
</dbReference>
<dbReference type="InterPro" id="IPR029058">
    <property type="entry name" value="AB_hydrolase_fold"/>
</dbReference>
<dbReference type="Pfam" id="PF07859">
    <property type="entry name" value="Abhydrolase_3"/>
    <property type="match status" value="1"/>
</dbReference>
<evidence type="ECO:0000256" key="1">
    <source>
        <dbReference type="ARBA" id="ARBA00010515"/>
    </source>
</evidence>
<organism evidence="4 5">
    <name type="scientific">Mycolicibacterium madagascariense</name>
    <dbReference type="NCBI Taxonomy" id="212765"/>
    <lineage>
        <taxon>Bacteria</taxon>
        <taxon>Bacillati</taxon>
        <taxon>Actinomycetota</taxon>
        <taxon>Actinomycetes</taxon>
        <taxon>Mycobacteriales</taxon>
        <taxon>Mycobacteriaceae</taxon>
        <taxon>Mycolicibacterium</taxon>
    </lineage>
</organism>
<dbReference type="AlphaFoldDB" id="A0A7I7XCX6"/>
<reference evidence="4 5" key="1">
    <citation type="journal article" date="2019" name="Emerg. Microbes Infect.">
        <title>Comprehensive subspecies identification of 175 nontuberculous mycobacteria species based on 7547 genomic profiles.</title>
        <authorList>
            <person name="Matsumoto Y."/>
            <person name="Kinjo T."/>
            <person name="Motooka D."/>
            <person name="Nabeya D."/>
            <person name="Jung N."/>
            <person name="Uechi K."/>
            <person name="Horii T."/>
            <person name="Iida T."/>
            <person name="Fujita J."/>
            <person name="Nakamura S."/>
        </authorList>
    </citation>
    <scope>NUCLEOTIDE SEQUENCE [LARGE SCALE GENOMIC DNA]</scope>
    <source>
        <strain evidence="4 5">JCM 13574</strain>
    </source>
</reference>
<proteinExistence type="inferred from homology"/>
<dbReference type="EMBL" id="AP022610">
    <property type="protein sequence ID" value="BBZ26763.1"/>
    <property type="molecule type" value="Genomic_DNA"/>
</dbReference>
<evidence type="ECO:0000313" key="4">
    <source>
        <dbReference type="EMBL" id="BBZ26763.1"/>
    </source>
</evidence>
<evidence type="ECO:0000256" key="2">
    <source>
        <dbReference type="ARBA" id="ARBA00022801"/>
    </source>
</evidence>
<dbReference type="InterPro" id="IPR050300">
    <property type="entry name" value="GDXG_lipolytic_enzyme"/>
</dbReference>
<dbReference type="RefSeq" id="WP_163733498.1">
    <property type="nucleotide sequence ID" value="NZ_AP022610.1"/>
</dbReference>
<comment type="similarity">
    <text evidence="1">Belongs to the 'GDXG' lipolytic enzyme family.</text>
</comment>
<dbReference type="GO" id="GO:0016787">
    <property type="term" value="F:hydrolase activity"/>
    <property type="evidence" value="ECO:0007669"/>
    <property type="project" value="UniProtKB-KW"/>
</dbReference>
<dbReference type="PANTHER" id="PTHR48081:SF8">
    <property type="entry name" value="ALPHA_BETA HYDROLASE FOLD-3 DOMAIN-CONTAINING PROTEIN-RELATED"/>
    <property type="match status" value="1"/>
</dbReference>
<dbReference type="PANTHER" id="PTHR48081">
    <property type="entry name" value="AB HYDROLASE SUPERFAMILY PROTEIN C4A8.06C"/>
    <property type="match status" value="1"/>
</dbReference>
<dbReference type="InterPro" id="IPR013094">
    <property type="entry name" value="AB_hydrolase_3"/>
</dbReference>
<sequence length="329" mass="35453">MTVNPRNLVLDPAVQSFLETADAHPVVLTRDAQRAALRRLHAEVPAPIDAEKWVTIPAGRWGPLRARIIEPPQHTGPLPVIIYLHGGGWVAGDARTHHRIARELSVRSAAVVVLPEYALAPEARYPAAVEQACATARWVATRGGEHGMDPVRVAIAGDSEGATIAISAVLLSLQRNDFRFQQLVAFTPVTDTDFDTPSYREFAAGYGLRRETMMWFWDQYAPTARQRTDGTVAPLRAHAGDLAAFPPTLVITAEADVVRDEGEAFAARLRSLGVVCAAVRYEGMIHDFAILPALKDCGASRAAVAQAASVLQAAWGDPGAGESPPGIRR</sequence>
<accession>A0A7I7XCX6</accession>
<name>A0A7I7XCX6_9MYCO</name>
<dbReference type="SUPFAM" id="SSF53474">
    <property type="entry name" value="alpha/beta-Hydrolases"/>
    <property type="match status" value="1"/>
</dbReference>
<feature type="domain" description="Alpha/beta hydrolase fold-3" evidence="3">
    <location>
        <begin position="81"/>
        <end position="289"/>
    </location>
</feature>
<evidence type="ECO:0000313" key="5">
    <source>
        <dbReference type="Proteomes" id="UP000466517"/>
    </source>
</evidence>
<dbReference type="PROSITE" id="PS01173">
    <property type="entry name" value="LIPASE_GDXG_HIS"/>
    <property type="match status" value="1"/>
</dbReference>
<evidence type="ECO:0000259" key="3">
    <source>
        <dbReference type="Pfam" id="PF07859"/>
    </source>
</evidence>
<protein>
    <submittedName>
        <fullName evidence="4">Esterase</fullName>
    </submittedName>
</protein>
<dbReference type="InterPro" id="IPR002168">
    <property type="entry name" value="Lipase_GDXG_HIS_AS"/>
</dbReference>
<dbReference type="KEGG" id="mmag:MMAD_10580"/>